<feature type="non-terminal residue" evidence="3">
    <location>
        <position position="75"/>
    </location>
</feature>
<feature type="signal peptide" evidence="1">
    <location>
        <begin position="1"/>
        <end position="18"/>
    </location>
</feature>
<feature type="chain" id="PRO_5040748438" description="Fibronectin type-III domain-containing protein" evidence="1">
    <location>
        <begin position="19"/>
        <end position="75"/>
    </location>
</feature>
<dbReference type="CDD" id="cd00063">
    <property type="entry name" value="FN3"/>
    <property type="match status" value="1"/>
</dbReference>
<evidence type="ECO:0000256" key="1">
    <source>
        <dbReference type="SAM" id="SignalP"/>
    </source>
</evidence>
<proteinExistence type="predicted"/>
<dbReference type="InterPro" id="IPR003961">
    <property type="entry name" value="FN3_dom"/>
</dbReference>
<gene>
    <name evidence="3" type="ORF">TrRE_jg11288</name>
</gene>
<dbReference type="OrthoDB" id="10014052at2759"/>
<keyword evidence="1" id="KW-0732">Signal</keyword>
<reference evidence="3" key="1">
    <citation type="submission" date="2022-07" db="EMBL/GenBank/DDBJ databases">
        <title>Genome analysis of Parmales, a sister group of diatoms, reveals the evolutionary specialization of diatoms from phago-mixotrophs to photoautotrophs.</title>
        <authorList>
            <person name="Ban H."/>
            <person name="Sato S."/>
            <person name="Yoshikawa S."/>
            <person name="Kazumasa Y."/>
            <person name="Nakamura Y."/>
            <person name="Ichinomiya M."/>
            <person name="Saitoh K."/>
            <person name="Sato N."/>
            <person name="Blanc-Mathieu R."/>
            <person name="Endo H."/>
            <person name="Kuwata A."/>
            <person name="Ogata H."/>
        </authorList>
    </citation>
    <scope>NUCLEOTIDE SEQUENCE</scope>
</reference>
<name>A0A9W7A1A1_9STRA</name>
<dbReference type="SUPFAM" id="SSF49265">
    <property type="entry name" value="Fibronectin type III"/>
    <property type="match status" value="1"/>
</dbReference>
<dbReference type="Proteomes" id="UP001165082">
    <property type="component" value="Unassembled WGS sequence"/>
</dbReference>
<dbReference type="InterPro" id="IPR013783">
    <property type="entry name" value="Ig-like_fold"/>
</dbReference>
<comment type="caution">
    <text evidence="3">The sequence shown here is derived from an EMBL/GenBank/DDBJ whole genome shotgun (WGS) entry which is preliminary data.</text>
</comment>
<accession>A0A9W7A1A1</accession>
<evidence type="ECO:0000313" key="4">
    <source>
        <dbReference type="Proteomes" id="UP001165082"/>
    </source>
</evidence>
<keyword evidence="4" id="KW-1185">Reference proteome</keyword>
<protein>
    <recommendedName>
        <fullName evidence="2">Fibronectin type-III domain-containing protein</fullName>
    </recommendedName>
</protein>
<dbReference type="Gene3D" id="2.60.40.10">
    <property type="entry name" value="Immunoglobulins"/>
    <property type="match status" value="1"/>
</dbReference>
<feature type="non-terminal residue" evidence="3">
    <location>
        <position position="1"/>
    </location>
</feature>
<dbReference type="PROSITE" id="PS50853">
    <property type="entry name" value="FN3"/>
    <property type="match status" value="1"/>
</dbReference>
<dbReference type="InterPro" id="IPR036116">
    <property type="entry name" value="FN3_sf"/>
</dbReference>
<dbReference type="AlphaFoldDB" id="A0A9W7A1A1"/>
<feature type="domain" description="Fibronectin type-III" evidence="2">
    <location>
        <begin position="25"/>
        <end position="75"/>
    </location>
</feature>
<dbReference type="EMBL" id="BRXZ01005143">
    <property type="protein sequence ID" value="GMH60848.1"/>
    <property type="molecule type" value="Genomic_DNA"/>
</dbReference>
<organism evidence="3 4">
    <name type="scientific">Triparma retinervis</name>
    <dbReference type="NCBI Taxonomy" id="2557542"/>
    <lineage>
        <taxon>Eukaryota</taxon>
        <taxon>Sar</taxon>
        <taxon>Stramenopiles</taxon>
        <taxon>Ochrophyta</taxon>
        <taxon>Bolidophyceae</taxon>
        <taxon>Parmales</taxon>
        <taxon>Triparmaceae</taxon>
        <taxon>Triparma</taxon>
    </lineage>
</organism>
<sequence length="75" mass="7768">MLGLLVTVVALFAIFATAALTVPDVPTSPQLTVLSDSSIEMSFSSPLSDGGSAVSSYTVEWDSDLGTQEIQTITS</sequence>
<evidence type="ECO:0000259" key="2">
    <source>
        <dbReference type="PROSITE" id="PS50853"/>
    </source>
</evidence>
<evidence type="ECO:0000313" key="3">
    <source>
        <dbReference type="EMBL" id="GMH60848.1"/>
    </source>
</evidence>